<evidence type="ECO:0000256" key="1">
    <source>
        <dbReference type="SAM" id="MobiDB-lite"/>
    </source>
</evidence>
<proteinExistence type="predicted"/>
<protein>
    <submittedName>
        <fullName evidence="2">Uncharacterized protein</fullName>
    </submittedName>
</protein>
<name>A0ABV3JQT7_STRON</name>
<feature type="region of interest" description="Disordered" evidence="1">
    <location>
        <begin position="93"/>
        <end position="115"/>
    </location>
</feature>
<reference evidence="2 3" key="1">
    <citation type="submission" date="2024-06" db="EMBL/GenBank/DDBJ databases">
        <title>The Natural Products Discovery Center: Release of the First 8490 Sequenced Strains for Exploring Actinobacteria Biosynthetic Diversity.</title>
        <authorList>
            <person name="Kalkreuter E."/>
            <person name="Kautsar S.A."/>
            <person name="Yang D."/>
            <person name="Bader C.D."/>
            <person name="Teijaro C.N."/>
            <person name="Fluegel L."/>
            <person name="Davis C.M."/>
            <person name="Simpson J.R."/>
            <person name="Lauterbach L."/>
            <person name="Steele A.D."/>
            <person name="Gui C."/>
            <person name="Meng S."/>
            <person name="Li G."/>
            <person name="Viehrig K."/>
            <person name="Ye F."/>
            <person name="Su P."/>
            <person name="Kiefer A.F."/>
            <person name="Nichols A."/>
            <person name="Cepeda A.J."/>
            <person name="Yan W."/>
            <person name="Fan B."/>
            <person name="Jiang Y."/>
            <person name="Adhikari A."/>
            <person name="Zheng C.-J."/>
            <person name="Schuster L."/>
            <person name="Cowan T.M."/>
            <person name="Smanski M.J."/>
            <person name="Chevrette M.G."/>
            <person name="De Carvalho L.P.S."/>
            <person name="Shen B."/>
        </authorList>
    </citation>
    <scope>NUCLEOTIDE SEQUENCE [LARGE SCALE GENOMIC DNA]</scope>
    <source>
        <strain evidence="2 3">NPDC052347</strain>
    </source>
</reference>
<evidence type="ECO:0000313" key="3">
    <source>
        <dbReference type="Proteomes" id="UP001552594"/>
    </source>
</evidence>
<accession>A0ABV3JQT7</accession>
<sequence length="234" mass="24611">MPIEVPLTLTPQQAAQGVVQTVQLSTGPLTVRIPPVPDGALITAPTAQGEVLIRIHVVAAARPPANRGPRAGLLAFLGLAAVVALVFAFNHHGSSSSASSGSSSPTPYSYARPTDTYSPPAAPTYHYVPPVPRFTLPPITLAPPPALPHTTGTCLNGTIPDSTTPVTVSNVHEVACSASDAHYKVIQVFYATSDMEKCRSIDGTEYTFSERMTRGGVTLNQYVYCLKGLGSYAR</sequence>
<dbReference type="EMBL" id="JBFAUK010000001">
    <property type="protein sequence ID" value="MEV5505190.1"/>
    <property type="molecule type" value="Genomic_DNA"/>
</dbReference>
<keyword evidence="3" id="KW-1185">Reference proteome</keyword>
<evidence type="ECO:0000313" key="2">
    <source>
        <dbReference type="EMBL" id="MEV5505190.1"/>
    </source>
</evidence>
<feature type="compositionally biased region" description="Low complexity" evidence="1">
    <location>
        <begin position="93"/>
        <end position="111"/>
    </location>
</feature>
<comment type="caution">
    <text evidence="2">The sequence shown here is derived from an EMBL/GenBank/DDBJ whole genome shotgun (WGS) entry which is preliminary data.</text>
</comment>
<dbReference type="RefSeq" id="WP_109281223.1">
    <property type="nucleotide sequence ID" value="NZ_JBFAUK010000001.1"/>
</dbReference>
<organism evidence="2 3">
    <name type="scientific">Streptomyces orinoci</name>
    <name type="common">Streptoverticillium orinoci</name>
    <dbReference type="NCBI Taxonomy" id="67339"/>
    <lineage>
        <taxon>Bacteria</taxon>
        <taxon>Bacillati</taxon>
        <taxon>Actinomycetota</taxon>
        <taxon>Actinomycetes</taxon>
        <taxon>Kitasatosporales</taxon>
        <taxon>Streptomycetaceae</taxon>
        <taxon>Streptomyces</taxon>
    </lineage>
</organism>
<dbReference type="Proteomes" id="UP001552594">
    <property type="component" value="Unassembled WGS sequence"/>
</dbReference>
<gene>
    <name evidence="2" type="ORF">AB0L16_01750</name>
</gene>